<name>A0A3N4JWL9_9PEZI</name>
<evidence type="ECO:0000313" key="1">
    <source>
        <dbReference type="EMBL" id="RPB02754.1"/>
    </source>
</evidence>
<accession>A0A3N4JWL9</accession>
<reference evidence="1 2" key="1">
    <citation type="journal article" date="2018" name="Nat. Ecol. Evol.">
        <title>Pezizomycetes genomes reveal the molecular basis of ectomycorrhizal truffle lifestyle.</title>
        <authorList>
            <person name="Murat C."/>
            <person name="Payen T."/>
            <person name="Noel B."/>
            <person name="Kuo A."/>
            <person name="Morin E."/>
            <person name="Chen J."/>
            <person name="Kohler A."/>
            <person name="Krizsan K."/>
            <person name="Balestrini R."/>
            <person name="Da Silva C."/>
            <person name="Montanini B."/>
            <person name="Hainaut M."/>
            <person name="Levati E."/>
            <person name="Barry K.W."/>
            <person name="Belfiori B."/>
            <person name="Cichocki N."/>
            <person name="Clum A."/>
            <person name="Dockter R.B."/>
            <person name="Fauchery L."/>
            <person name="Guy J."/>
            <person name="Iotti M."/>
            <person name="Le Tacon F."/>
            <person name="Lindquist E.A."/>
            <person name="Lipzen A."/>
            <person name="Malagnac F."/>
            <person name="Mello A."/>
            <person name="Molinier V."/>
            <person name="Miyauchi S."/>
            <person name="Poulain J."/>
            <person name="Riccioni C."/>
            <person name="Rubini A."/>
            <person name="Sitrit Y."/>
            <person name="Splivallo R."/>
            <person name="Traeger S."/>
            <person name="Wang M."/>
            <person name="Zifcakova L."/>
            <person name="Wipf D."/>
            <person name="Zambonelli A."/>
            <person name="Paolocci F."/>
            <person name="Nowrousian M."/>
            <person name="Ottonello S."/>
            <person name="Baldrian P."/>
            <person name="Spatafora J.W."/>
            <person name="Henrissat B."/>
            <person name="Nagy L.G."/>
            <person name="Aury J.M."/>
            <person name="Wincker P."/>
            <person name="Grigoriev I.V."/>
            <person name="Bonfante P."/>
            <person name="Martin F.M."/>
        </authorList>
    </citation>
    <scope>NUCLEOTIDE SEQUENCE [LARGE SCALE GENOMIC DNA]</scope>
    <source>
        <strain evidence="1 2">120613-1</strain>
    </source>
</reference>
<evidence type="ECO:0000313" key="2">
    <source>
        <dbReference type="Proteomes" id="UP000276215"/>
    </source>
</evidence>
<keyword evidence="2" id="KW-1185">Reference proteome</keyword>
<dbReference type="Proteomes" id="UP000276215">
    <property type="component" value="Unassembled WGS sequence"/>
</dbReference>
<organism evidence="1 2">
    <name type="scientific">Choiromyces venosus 120613-1</name>
    <dbReference type="NCBI Taxonomy" id="1336337"/>
    <lineage>
        <taxon>Eukaryota</taxon>
        <taxon>Fungi</taxon>
        <taxon>Dikarya</taxon>
        <taxon>Ascomycota</taxon>
        <taxon>Pezizomycotina</taxon>
        <taxon>Pezizomycetes</taxon>
        <taxon>Pezizales</taxon>
        <taxon>Tuberaceae</taxon>
        <taxon>Choiromyces</taxon>
    </lineage>
</organism>
<gene>
    <name evidence="1" type="ORF">L873DRAFT_1801779</name>
</gene>
<dbReference type="OrthoDB" id="448455at2759"/>
<proteinExistence type="predicted"/>
<dbReference type="EMBL" id="ML120366">
    <property type="protein sequence ID" value="RPB02754.1"/>
    <property type="molecule type" value="Genomic_DNA"/>
</dbReference>
<protein>
    <submittedName>
        <fullName evidence="1">Uncharacterized protein</fullName>
    </submittedName>
</protein>
<dbReference type="AlphaFoldDB" id="A0A3N4JWL9"/>
<sequence length="164" mass="18594">MRFTLQECLWAHPDLFDGAHSTIAETCLSYLNSRQVKALSTSPSPNLKGTPFLEYSLYWGTHAKRDLSDCAKLFALEPFDNYTNHISTKIPFKAEKPYCNAVGFDKPSFFSGLHCASYYFRIVEIVAGLAEVEDCDITQRDCSDNAPLVWAATRCHELRDQKNQ</sequence>